<feature type="region of interest" description="Disordered" evidence="1">
    <location>
        <begin position="48"/>
        <end position="67"/>
    </location>
</feature>
<dbReference type="OrthoDB" id="2590867at2759"/>
<feature type="region of interest" description="Disordered" evidence="1">
    <location>
        <begin position="74"/>
        <end position="201"/>
    </location>
</feature>
<feature type="compositionally biased region" description="Polar residues" evidence="1">
    <location>
        <begin position="1"/>
        <end position="20"/>
    </location>
</feature>
<evidence type="ECO:0000313" key="2">
    <source>
        <dbReference type="EMBL" id="KAF7292656.1"/>
    </source>
</evidence>
<name>A0A8H6S4I3_9AGAR</name>
<sequence>MSAAPTGSENPHSKNSTSIGSKVKGGAKVAQGLGNTVRGTTFAAIDSVENRDSSTNDGIARRGRREIEEGIAMIKGHSVKPTATGPGNSLQGWGTGINGANSEATTSSYGFPPPRGAAYAQNSTGTTANTEPSDLGLGSNAYSGHPTGQPPSYPTPGAQYAADKVNGGLGYTHPTQLGNRPNTGDMVGEAAYEQRQDADQM</sequence>
<dbReference type="GeneID" id="59350674"/>
<feature type="compositionally biased region" description="Polar residues" evidence="1">
    <location>
        <begin position="120"/>
        <end position="132"/>
    </location>
</feature>
<dbReference type="RefSeq" id="XP_037215084.1">
    <property type="nucleotide sequence ID" value="XM_037368158.1"/>
</dbReference>
<accession>A0A8H6S4I3</accession>
<dbReference type="EMBL" id="JACAZF010000011">
    <property type="protein sequence ID" value="KAF7292656.1"/>
    <property type="molecule type" value="Genomic_DNA"/>
</dbReference>
<feature type="compositionally biased region" description="Basic and acidic residues" evidence="1">
    <location>
        <begin position="192"/>
        <end position="201"/>
    </location>
</feature>
<dbReference type="Proteomes" id="UP000636479">
    <property type="component" value="Unassembled WGS sequence"/>
</dbReference>
<feature type="region of interest" description="Disordered" evidence="1">
    <location>
        <begin position="1"/>
        <end position="32"/>
    </location>
</feature>
<protein>
    <submittedName>
        <fullName evidence="2">Uncharacterized protein</fullName>
    </submittedName>
</protein>
<reference evidence="2" key="1">
    <citation type="submission" date="2020-05" db="EMBL/GenBank/DDBJ databases">
        <title>Mycena genomes resolve the evolution of fungal bioluminescence.</title>
        <authorList>
            <person name="Tsai I.J."/>
        </authorList>
    </citation>
    <scope>NUCLEOTIDE SEQUENCE</scope>
    <source>
        <strain evidence="2">171206Taipei</strain>
    </source>
</reference>
<feature type="compositionally biased region" description="Polar residues" evidence="1">
    <location>
        <begin position="173"/>
        <end position="182"/>
    </location>
</feature>
<dbReference type="AlphaFoldDB" id="A0A8H6S4I3"/>
<organism evidence="2 3">
    <name type="scientific">Mycena indigotica</name>
    <dbReference type="NCBI Taxonomy" id="2126181"/>
    <lineage>
        <taxon>Eukaryota</taxon>
        <taxon>Fungi</taxon>
        <taxon>Dikarya</taxon>
        <taxon>Basidiomycota</taxon>
        <taxon>Agaricomycotina</taxon>
        <taxon>Agaricomycetes</taxon>
        <taxon>Agaricomycetidae</taxon>
        <taxon>Agaricales</taxon>
        <taxon>Marasmiineae</taxon>
        <taxon>Mycenaceae</taxon>
        <taxon>Mycena</taxon>
    </lineage>
</organism>
<keyword evidence="3" id="KW-1185">Reference proteome</keyword>
<feature type="compositionally biased region" description="Polar residues" evidence="1">
    <location>
        <begin position="85"/>
        <end position="109"/>
    </location>
</feature>
<evidence type="ECO:0000313" key="3">
    <source>
        <dbReference type="Proteomes" id="UP000636479"/>
    </source>
</evidence>
<evidence type="ECO:0000256" key="1">
    <source>
        <dbReference type="SAM" id="MobiDB-lite"/>
    </source>
</evidence>
<comment type="caution">
    <text evidence="2">The sequence shown here is derived from an EMBL/GenBank/DDBJ whole genome shotgun (WGS) entry which is preliminary data.</text>
</comment>
<gene>
    <name evidence="2" type="ORF">MIND_01163800</name>
</gene>
<proteinExistence type="predicted"/>